<feature type="region of interest" description="Disordered" evidence="1">
    <location>
        <begin position="362"/>
        <end position="381"/>
    </location>
</feature>
<dbReference type="RefSeq" id="WP_222961067.1">
    <property type="nucleotide sequence ID" value="NZ_JAINZZ010000004.1"/>
</dbReference>
<evidence type="ECO:0008006" key="7">
    <source>
        <dbReference type="Google" id="ProtNLM"/>
    </source>
</evidence>
<dbReference type="EMBL" id="JAINZZ010000004">
    <property type="protein sequence ID" value="MBY8877024.1"/>
    <property type="molecule type" value="Genomic_DNA"/>
</dbReference>
<dbReference type="InterPro" id="IPR045555">
    <property type="entry name" value="VMAP-M0"/>
</dbReference>
<proteinExistence type="predicted"/>
<feature type="domain" description="Effector-associated" evidence="3">
    <location>
        <begin position="28"/>
        <end position="106"/>
    </location>
</feature>
<dbReference type="Pfam" id="PF19956">
    <property type="entry name" value="EAD2"/>
    <property type="match status" value="1"/>
</dbReference>
<reference evidence="5 6" key="1">
    <citation type="submission" date="2021-08" db="EMBL/GenBank/DDBJ databases">
        <title>WGS of actinomycetes from Thailand.</title>
        <authorList>
            <person name="Thawai C."/>
        </authorList>
    </citation>
    <scope>NUCLEOTIDE SEQUENCE [LARGE SCALE GENOMIC DNA]</scope>
    <source>
        <strain evidence="5 6">PLK6-54</strain>
    </source>
</reference>
<gene>
    <name evidence="5" type="ORF">K7862_05130</name>
</gene>
<name>A0ABS7Q2R0_9ACTN</name>
<feature type="compositionally biased region" description="Low complexity" evidence="1">
    <location>
        <begin position="362"/>
        <end position="372"/>
    </location>
</feature>
<evidence type="ECO:0000259" key="4">
    <source>
        <dbReference type="Pfam" id="PF20028"/>
    </source>
</evidence>
<dbReference type="Pfam" id="PF20028">
    <property type="entry name" value="VMAP-C"/>
    <property type="match status" value="1"/>
</dbReference>
<feature type="domain" description="vWA-MoxR associated protein middle region 0" evidence="2">
    <location>
        <begin position="119"/>
        <end position="221"/>
    </location>
</feature>
<keyword evidence="6" id="KW-1185">Reference proteome</keyword>
<evidence type="ECO:0000256" key="1">
    <source>
        <dbReference type="SAM" id="MobiDB-lite"/>
    </source>
</evidence>
<dbReference type="InterPro" id="IPR045450">
    <property type="entry name" value="VMAP_C"/>
</dbReference>
<dbReference type="Pfam" id="PF19916">
    <property type="entry name" value="VMAP-M0"/>
    <property type="match status" value="1"/>
</dbReference>
<dbReference type="InterPro" id="IPR045431">
    <property type="entry name" value="EAD2"/>
</dbReference>
<accession>A0ABS7Q2R0</accession>
<sequence>MTDETRSPGSTEGTSPTLTDLQQDLLTRLTDAPALTSPAGSRALLRLVARDPQTGLDDMPDTAAPPRVQLHQLVLSCTTRTDRADALADALDAVTGGPETAIPLRAMSDLLAARQWLGSGELDGLQRLVERTAVPDVQAVAQASLQPLAGTLPQHCTDAWPAVLHLLRRNVLPSGLPPFLAFMEYLAAAARGPAETTRQLRDWTERKASEWQVLTELHDCRAAADAQPVRRSAAARVMFVFLPDGLLNDYYTLRTWHREAGAEGAPTLRDDDKQIGQRDIPRTVYQRLQQWGRQTGTSVRNLTVEFFLPLPLLNQPVWEWCRSANDPAGLSRFDVVVRSLERLQTPTLHSKWRDRWATLQDPAAADPGAGEDTAPEETSRRHVVVLSAPPTLPKGRTELMDAIRSGAPAILWHRLDCGSTAFRASVRRLIDQGPLKDLPQRVSALHADAGTAPVGEETDAVRDITLLWDDPDHTLPSMPALVPPGEAKAS</sequence>
<comment type="caution">
    <text evidence="5">The sequence shown here is derived from an EMBL/GenBank/DDBJ whole genome shotgun (WGS) entry which is preliminary data.</text>
</comment>
<evidence type="ECO:0000259" key="2">
    <source>
        <dbReference type="Pfam" id="PF19916"/>
    </source>
</evidence>
<organism evidence="5 6">
    <name type="scientific">Actinacidiphila acidipaludis</name>
    <dbReference type="NCBI Taxonomy" id="2873382"/>
    <lineage>
        <taxon>Bacteria</taxon>
        <taxon>Bacillati</taxon>
        <taxon>Actinomycetota</taxon>
        <taxon>Actinomycetes</taxon>
        <taxon>Kitasatosporales</taxon>
        <taxon>Streptomycetaceae</taxon>
        <taxon>Actinacidiphila</taxon>
    </lineage>
</organism>
<evidence type="ECO:0000313" key="6">
    <source>
        <dbReference type="Proteomes" id="UP000778578"/>
    </source>
</evidence>
<feature type="domain" description="vWA-MoxR associated protein C-terminal" evidence="4">
    <location>
        <begin position="249"/>
        <end position="471"/>
    </location>
</feature>
<dbReference type="Proteomes" id="UP000778578">
    <property type="component" value="Unassembled WGS sequence"/>
</dbReference>
<protein>
    <recommendedName>
        <fullName evidence="7">Zorya protein ZorC EH domain-containing protein</fullName>
    </recommendedName>
</protein>
<evidence type="ECO:0000313" key="5">
    <source>
        <dbReference type="EMBL" id="MBY8877024.1"/>
    </source>
</evidence>
<evidence type="ECO:0000259" key="3">
    <source>
        <dbReference type="Pfam" id="PF19956"/>
    </source>
</evidence>